<evidence type="ECO:0008006" key="3">
    <source>
        <dbReference type="Google" id="ProtNLM"/>
    </source>
</evidence>
<name>A0A1I7GXL9_9FLAO</name>
<dbReference type="Proteomes" id="UP000199138">
    <property type="component" value="Unassembled WGS sequence"/>
</dbReference>
<dbReference type="STRING" id="1224947.SAMN05216480_10676"/>
<dbReference type="PROSITE" id="PS51257">
    <property type="entry name" value="PROKAR_LIPOPROTEIN"/>
    <property type="match status" value="1"/>
</dbReference>
<protein>
    <recommendedName>
        <fullName evidence="3">Lipoprotein</fullName>
    </recommendedName>
</protein>
<accession>A0A1I7GXL9</accession>
<dbReference type="EMBL" id="FPBK01000006">
    <property type="protein sequence ID" value="SFU53208.1"/>
    <property type="molecule type" value="Genomic_DNA"/>
</dbReference>
<organism evidence="1 2">
    <name type="scientific">Pustulibacterium marinum</name>
    <dbReference type="NCBI Taxonomy" id="1224947"/>
    <lineage>
        <taxon>Bacteria</taxon>
        <taxon>Pseudomonadati</taxon>
        <taxon>Bacteroidota</taxon>
        <taxon>Flavobacteriia</taxon>
        <taxon>Flavobacteriales</taxon>
        <taxon>Flavobacteriaceae</taxon>
        <taxon>Pustulibacterium</taxon>
    </lineage>
</organism>
<dbReference type="OrthoDB" id="1067458at2"/>
<keyword evidence="2" id="KW-1185">Reference proteome</keyword>
<proteinExistence type="predicted"/>
<dbReference type="RefSeq" id="WP_143106394.1">
    <property type="nucleotide sequence ID" value="NZ_FPBK01000006.1"/>
</dbReference>
<sequence length="476" mass="54785">MSYFKMNTALYALVIILGLSSCKYESDKIDMHIRKADLSSFISRLENDITSNKQIMWDREEDSIFTFKSTTNPSLFKEKLDWFYAKRDTLKKVSFFFENSASMNGYIGDPEFRQNIYRIYTALPEENTQGFFVNTQLYPQDNIIERFKKGDIKTKGTGNTDHQYIFKEAIKRAANNGLSILVTDGIYSPKSGDNNLDLITIDIAKDFKEALSNESIETVVLKMESNYTGIYYGQKCRKRTKIDQKRPYYIFLFGNKYSINKALKQYIVLKELKGYVAQNRFVTTRGLYTPYTILTKGDEMIGSFKAVEKGYNQKHAIEDLEKESSKFKGTPNDAIQFAVAIDLSKVNLPKSYILDASNYKINGKTDFEIQNILAVQDLNKNSKTLKAIELLSKENIKPDYLIVLRGHKELFGNINVELIRNLPQWILETGTMDDCNIEGDTNTTYAFDQLMYGIEEAYKKISKEQSITNIKLTTNL</sequence>
<reference evidence="1 2" key="1">
    <citation type="submission" date="2016-10" db="EMBL/GenBank/DDBJ databases">
        <authorList>
            <person name="de Groot N.N."/>
        </authorList>
    </citation>
    <scope>NUCLEOTIDE SEQUENCE [LARGE SCALE GENOMIC DNA]</scope>
    <source>
        <strain evidence="1 2">CGMCC 1.12333</strain>
    </source>
</reference>
<evidence type="ECO:0000313" key="1">
    <source>
        <dbReference type="EMBL" id="SFU53208.1"/>
    </source>
</evidence>
<dbReference type="AlphaFoldDB" id="A0A1I7GXL9"/>
<gene>
    <name evidence="1" type="ORF">SAMN05216480_10676</name>
</gene>
<evidence type="ECO:0000313" key="2">
    <source>
        <dbReference type="Proteomes" id="UP000199138"/>
    </source>
</evidence>